<evidence type="ECO:0000259" key="1">
    <source>
        <dbReference type="Pfam" id="PF14321"/>
    </source>
</evidence>
<dbReference type="Pfam" id="PF14321">
    <property type="entry name" value="DUF4382"/>
    <property type="match status" value="1"/>
</dbReference>
<sequence length="296" mass="32050">MKKLIFLTIGLITPFLFSSCNEDGNSTSGTGTLKLSITDAPIETDGITAVNIGVKEVQYHMEGEKWQTFEGFEPDTFNILELTGGESELLGQFELGAGTYTQLRFILATPEGKESSTIDNPGCYLEFEDGSTQPLFVPSGAQTGYKATGNFTVPVNGQVAVTADFDARKSVVKAGNSGKYILKPTIRLVVDNQAGSISGNVANIPEGSGIMIYAYEDETYTEEEAAAPEEESVRFPNAITSWEVDEEGNYTLAFLAPGVYDLVVVETIDGEFNQILKVVEDVQIESLEETTLDVEL</sequence>
<dbReference type="EMBL" id="QPIZ01000002">
    <property type="protein sequence ID" value="RCW38960.1"/>
    <property type="molecule type" value="Genomic_DNA"/>
</dbReference>
<dbReference type="InterPro" id="IPR025491">
    <property type="entry name" value="DUF4382"/>
</dbReference>
<name>A0A368VFA1_9BACT</name>
<comment type="caution">
    <text evidence="2">The sequence shown here is derived from an EMBL/GenBank/DDBJ whole genome shotgun (WGS) entry which is preliminary data.</text>
</comment>
<protein>
    <submittedName>
        <fullName evidence="2">Uncharacterized protein DUF4382</fullName>
    </submittedName>
</protein>
<dbReference type="AlphaFoldDB" id="A0A368VFA1"/>
<organism evidence="2 3">
    <name type="scientific">Marinilabilia salmonicolor</name>
    <dbReference type="NCBI Taxonomy" id="989"/>
    <lineage>
        <taxon>Bacteria</taxon>
        <taxon>Pseudomonadati</taxon>
        <taxon>Bacteroidota</taxon>
        <taxon>Bacteroidia</taxon>
        <taxon>Marinilabiliales</taxon>
        <taxon>Marinilabiliaceae</taxon>
        <taxon>Marinilabilia</taxon>
    </lineage>
</organism>
<keyword evidence="3" id="KW-1185">Reference proteome</keyword>
<gene>
    <name evidence="2" type="ORF">DFO77_102114</name>
</gene>
<dbReference type="PROSITE" id="PS51257">
    <property type="entry name" value="PROKAR_LIPOPROTEIN"/>
    <property type="match status" value="1"/>
</dbReference>
<dbReference type="RefSeq" id="WP_114436272.1">
    <property type="nucleotide sequence ID" value="NZ_QPIZ01000002.1"/>
</dbReference>
<accession>A0A368VFA1</accession>
<evidence type="ECO:0000313" key="3">
    <source>
        <dbReference type="Proteomes" id="UP000252733"/>
    </source>
</evidence>
<dbReference type="Proteomes" id="UP000252733">
    <property type="component" value="Unassembled WGS sequence"/>
</dbReference>
<reference evidence="2 3" key="1">
    <citation type="submission" date="2018-07" db="EMBL/GenBank/DDBJ databases">
        <title>Freshwater and sediment microbial communities from various areas in North America, analyzing microbe dynamics in response to fracking.</title>
        <authorList>
            <person name="Lamendella R."/>
        </authorList>
    </citation>
    <scope>NUCLEOTIDE SEQUENCE [LARGE SCALE GENOMIC DNA]</scope>
    <source>
        <strain evidence="2 3">160A</strain>
    </source>
</reference>
<evidence type="ECO:0000313" key="2">
    <source>
        <dbReference type="EMBL" id="RCW38960.1"/>
    </source>
</evidence>
<feature type="domain" description="DUF4382" evidence="1">
    <location>
        <begin position="30"/>
        <end position="184"/>
    </location>
</feature>
<proteinExistence type="predicted"/>